<keyword evidence="1" id="KW-1133">Transmembrane helix</keyword>
<sequence length="291" mass="32133">MSLDQNESSIFSEKEFETAVKGKAYPTVGQLFVLIPVAIGACILAAIPFMLYVAKNPSEQRNTYNFMGIGTGVILGVLVLLAIFMFWQKKKHEPDYKFTFHKPIQTDFLGKATLTFLISNVALYLVAEKLKLDALSYSMGMYAKQLGDLGTGVMFICNGLVLPIISGTIQYDIIYDGLLKNYKTGNVMIAVIIMALLNLKLGLILVSLPTVILGFLIYNRTRTILYLLVSIILMPVLMMGILMVMPLDDFLTALNAIPVWATLLALLIAGLCWFVLLKDLQKMEPASGDAV</sequence>
<feature type="transmembrane region" description="Helical" evidence="1">
    <location>
        <begin position="66"/>
        <end position="88"/>
    </location>
</feature>
<dbReference type="AlphaFoldDB" id="A0A1M7HD22"/>
<feature type="transmembrane region" description="Helical" evidence="1">
    <location>
        <begin position="189"/>
        <end position="217"/>
    </location>
</feature>
<reference evidence="2 3" key="1">
    <citation type="submission" date="2016-11" db="EMBL/GenBank/DDBJ databases">
        <authorList>
            <person name="Jaros S."/>
            <person name="Januszkiewicz K."/>
            <person name="Wedrychowicz H."/>
        </authorList>
    </citation>
    <scope>NUCLEOTIDE SEQUENCE [LARGE SCALE GENOMIC DNA]</scope>
    <source>
        <strain evidence="2 3">DSM 27406</strain>
    </source>
</reference>
<feature type="transmembrane region" description="Helical" evidence="1">
    <location>
        <begin position="108"/>
        <end position="127"/>
    </location>
</feature>
<keyword evidence="3" id="KW-1185">Reference proteome</keyword>
<evidence type="ECO:0000313" key="2">
    <source>
        <dbReference type="EMBL" id="SHM26336.1"/>
    </source>
</evidence>
<feature type="transmembrane region" description="Helical" evidence="1">
    <location>
        <begin position="224"/>
        <end position="245"/>
    </location>
</feature>
<proteinExistence type="predicted"/>
<evidence type="ECO:0000256" key="1">
    <source>
        <dbReference type="SAM" id="Phobius"/>
    </source>
</evidence>
<keyword evidence="1" id="KW-0812">Transmembrane</keyword>
<feature type="transmembrane region" description="Helical" evidence="1">
    <location>
        <begin position="31"/>
        <end position="54"/>
    </location>
</feature>
<dbReference type="Proteomes" id="UP000184420">
    <property type="component" value="Unassembled WGS sequence"/>
</dbReference>
<feature type="transmembrane region" description="Helical" evidence="1">
    <location>
        <begin position="148"/>
        <end position="169"/>
    </location>
</feature>
<gene>
    <name evidence="2" type="ORF">SAMN05444266_107184</name>
</gene>
<dbReference type="RefSeq" id="WP_143160002.1">
    <property type="nucleotide sequence ID" value="NZ_FRBL01000007.1"/>
</dbReference>
<evidence type="ECO:0000313" key="3">
    <source>
        <dbReference type="Proteomes" id="UP000184420"/>
    </source>
</evidence>
<organism evidence="2 3">
    <name type="scientific">Chitinophaga jiangningensis</name>
    <dbReference type="NCBI Taxonomy" id="1419482"/>
    <lineage>
        <taxon>Bacteria</taxon>
        <taxon>Pseudomonadati</taxon>
        <taxon>Bacteroidota</taxon>
        <taxon>Chitinophagia</taxon>
        <taxon>Chitinophagales</taxon>
        <taxon>Chitinophagaceae</taxon>
        <taxon>Chitinophaga</taxon>
    </lineage>
</organism>
<keyword evidence="1" id="KW-0472">Membrane</keyword>
<accession>A0A1M7HD22</accession>
<dbReference type="EMBL" id="FRBL01000007">
    <property type="protein sequence ID" value="SHM26336.1"/>
    <property type="molecule type" value="Genomic_DNA"/>
</dbReference>
<name>A0A1M7HD22_9BACT</name>
<dbReference type="STRING" id="1419482.SAMN05444266_107184"/>
<dbReference type="OrthoDB" id="683612at2"/>
<protein>
    <submittedName>
        <fullName evidence="2">Uncharacterized protein</fullName>
    </submittedName>
</protein>
<feature type="transmembrane region" description="Helical" evidence="1">
    <location>
        <begin position="257"/>
        <end position="277"/>
    </location>
</feature>